<evidence type="ECO:0008006" key="3">
    <source>
        <dbReference type="Google" id="ProtNLM"/>
    </source>
</evidence>
<reference evidence="1" key="1">
    <citation type="submission" date="2021-01" db="EMBL/GenBank/DDBJ databases">
        <title>Modified the classification status of verrucomicrobia.</title>
        <authorList>
            <person name="Feng X."/>
        </authorList>
    </citation>
    <scope>NUCLEOTIDE SEQUENCE</scope>
    <source>
        <strain evidence="1">JCM 18052</strain>
    </source>
</reference>
<name>A0A934VBR3_9BACT</name>
<gene>
    <name evidence="1" type="ORF">JIN84_12205</name>
</gene>
<dbReference type="Proteomes" id="UP000600139">
    <property type="component" value="Unassembled WGS sequence"/>
</dbReference>
<evidence type="ECO:0000313" key="2">
    <source>
        <dbReference type="Proteomes" id="UP000600139"/>
    </source>
</evidence>
<comment type="caution">
    <text evidence="1">The sequence shown here is derived from an EMBL/GenBank/DDBJ whole genome shotgun (WGS) entry which is preliminary data.</text>
</comment>
<accession>A0A934VBR3</accession>
<protein>
    <recommendedName>
        <fullName evidence="3">Sulfotransferase domain-containing protein</fullName>
    </recommendedName>
</protein>
<dbReference type="AlphaFoldDB" id="A0A934VBR3"/>
<evidence type="ECO:0000313" key="1">
    <source>
        <dbReference type="EMBL" id="MBK1816380.1"/>
    </source>
</evidence>
<keyword evidence="2" id="KW-1185">Reference proteome</keyword>
<proteinExistence type="predicted"/>
<sequence length="232" mass="25840">MEIAETKNLKPVVISSQRSGLNFLRVCIESLTGRRTPGKPLLVETGSPVFVRTHDSANISKKGEGSWKEIDDELVQGRKVVLLIRDPFEIYARELKIANPAAARFKLEIYISNLNHFCSLSGCEKRHFHYEDFTMAPEKMAEVIGFLGVPAGNGQKADEVGVRAEWDKMRQIGKDLYDINQKNAGGSMSLNAENRLGFHQATLSSVDRNFVAGHIHEKVSVAGRAILDRYLA</sequence>
<organism evidence="1 2">
    <name type="scientific">Luteolibacter yonseiensis</name>
    <dbReference type="NCBI Taxonomy" id="1144680"/>
    <lineage>
        <taxon>Bacteria</taxon>
        <taxon>Pseudomonadati</taxon>
        <taxon>Verrucomicrobiota</taxon>
        <taxon>Verrucomicrobiia</taxon>
        <taxon>Verrucomicrobiales</taxon>
        <taxon>Verrucomicrobiaceae</taxon>
        <taxon>Luteolibacter</taxon>
    </lineage>
</organism>
<dbReference type="EMBL" id="JAENIK010000011">
    <property type="protein sequence ID" value="MBK1816380.1"/>
    <property type="molecule type" value="Genomic_DNA"/>
</dbReference>
<dbReference type="RefSeq" id="WP_200351318.1">
    <property type="nucleotide sequence ID" value="NZ_BAABHZ010000006.1"/>
</dbReference>